<dbReference type="AlphaFoldDB" id="A0A6N6N5H8"/>
<sequence length="377" mass="41237">MSTNRRIRPKAAPAPVGTMDHWLLLATVLLAGFGLIMVLSSSGIMAERFYGDKYYFFKKQLIFAAAGGLVMYVCSRIPRRFIYGLTYMWLFIVLVLLVLCGLTPLGVRAGGAARWLSLGFFNVQPLELAKPALVIYLAYFFAKQQDKVKNFSIGFLPPFIVSGVLCGLLMLQPDFGGAVFLAMILFFMCAVGGTRLSYLFTAGVFGGGLGWMLISSSPYRFKRWTAFLDPFASAQNEGYQLVQSLYAFGSGKIFGSGLGAGKQKLFFLPEAHNDFIMAVAGEELGFIGMSLFFMLLAFFLYRAFRVATSQENLQDRFTAFGMTLTLALGFVLNLAVVLGTVPPKGVAMPFMSYGGSNLLVSFICVGMLLNISRGGGR</sequence>
<evidence type="ECO:0000256" key="14">
    <source>
        <dbReference type="ARBA" id="ARBA00032370"/>
    </source>
</evidence>
<protein>
    <recommendedName>
        <fullName evidence="17">Probable peptidoglycan glycosyltransferase FtsW</fullName>
        <ecNumber evidence="19">2.4.99.28</ecNumber>
    </recommendedName>
    <alternativeName>
        <fullName evidence="18">Cell division protein FtsW</fullName>
    </alternativeName>
    <alternativeName>
        <fullName evidence="15">Cell wall polymerase</fullName>
    </alternativeName>
    <alternativeName>
        <fullName evidence="14">Peptidoglycan polymerase</fullName>
    </alternativeName>
</protein>
<dbReference type="Pfam" id="PF01098">
    <property type="entry name" value="FTSW_RODA_SPOVE"/>
    <property type="match status" value="1"/>
</dbReference>
<feature type="transmembrane region" description="Helical" evidence="21">
    <location>
        <begin position="316"/>
        <end position="338"/>
    </location>
</feature>
<dbReference type="GO" id="GO:0009252">
    <property type="term" value="P:peptidoglycan biosynthetic process"/>
    <property type="evidence" value="ECO:0007669"/>
    <property type="project" value="UniProtKB-KW"/>
</dbReference>
<gene>
    <name evidence="22" type="primary">ftsW</name>
    <name evidence="22" type="ORF">F8A88_06635</name>
</gene>
<comment type="caution">
    <text evidence="22">The sequence shown here is derived from an EMBL/GenBank/DDBJ whole genome shotgun (WGS) entry which is preliminary data.</text>
</comment>
<feature type="transmembrane region" description="Helical" evidence="21">
    <location>
        <begin position="21"/>
        <end position="44"/>
    </location>
</feature>
<evidence type="ECO:0000256" key="4">
    <source>
        <dbReference type="ARBA" id="ARBA00022618"/>
    </source>
</evidence>
<feature type="transmembrane region" description="Helical" evidence="21">
    <location>
        <begin position="119"/>
        <end position="141"/>
    </location>
</feature>
<dbReference type="EMBL" id="WAIE01000002">
    <property type="protein sequence ID" value="KAB1442136.1"/>
    <property type="molecule type" value="Genomic_DNA"/>
</dbReference>
<evidence type="ECO:0000256" key="17">
    <source>
        <dbReference type="ARBA" id="ARBA00041185"/>
    </source>
</evidence>
<evidence type="ECO:0000256" key="1">
    <source>
        <dbReference type="ARBA" id="ARBA00004651"/>
    </source>
</evidence>
<dbReference type="Proteomes" id="UP000438699">
    <property type="component" value="Unassembled WGS sequence"/>
</dbReference>
<evidence type="ECO:0000313" key="23">
    <source>
        <dbReference type="Proteomes" id="UP000438699"/>
    </source>
</evidence>
<evidence type="ECO:0000256" key="7">
    <source>
        <dbReference type="ARBA" id="ARBA00022692"/>
    </source>
</evidence>
<dbReference type="GO" id="GO:0051301">
    <property type="term" value="P:cell division"/>
    <property type="evidence" value="ECO:0007669"/>
    <property type="project" value="UniProtKB-KW"/>
</dbReference>
<evidence type="ECO:0000256" key="2">
    <source>
        <dbReference type="ARBA" id="ARBA00004752"/>
    </source>
</evidence>
<comment type="catalytic activity">
    <reaction evidence="20">
        <text>[GlcNAc-(1-&gt;4)-Mur2Ac(oyl-L-Ala-gamma-D-Glu-L-Lys-D-Ala-D-Ala)](n)-di-trans,octa-cis-undecaprenyl diphosphate + beta-D-GlcNAc-(1-&gt;4)-Mur2Ac(oyl-L-Ala-gamma-D-Glu-L-Lys-D-Ala-D-Ala)-di-trans,octa-cis-undecaprenyl diphosphate = [GlcNAc-(1-&gt;4)-Mur2Ac(oyl-L-Ala-gamma-D-Glu-L-Lys-D-Ala-D-Ala)](n+1)-di-trans,octa-cis-undecaprenyl diphosphate + di-trans,octa-cis-undecaprenyl diphosphate + H(+)</text>
        <dbReference type="Rhea" id="RHEA:23708"/>
        <dbReference type="Rhea" id="RHEA-COMP:9602"/>
        <dbReference type="Rhea" id="RHEA-COMP:9603"/>
        <dbReference type="ChEBI" id="CHEBI:15378"/>
        <dbReference type="ChEBI" id="CHEBI:58405"/>
        <dbReference type="ChEBI" id="CHEBI:60033"/>
        <dbReference type="ChEBI" id="CHEBI:78435"/>
        <dbReference type="EC" id="2.4.99.28"/>
    </reaction>
</comment>
<reference evidence="22 23" key="1">
    <citation type="journal article" date="2017" name="Int. J. Syst. Evol. Microbiol.">
        <title>Desulfovibrio senegalensis sp. nov., a mesophilic sulfate reducer isolated from marine sediment.</title>
        <authorList>
            <person name="Thioye A."/>
            <person name="Gam Z.B.A."/>
            <person name="Mbengue M."/>
            <person name="Cayol J.L."/>
            <person name="Joseph-Bartoli M."/>
            <person name="Toure-Kane C."/>
            <person name="Labat M."/>
        </authorList>
    </citation>
    <scope>NUCLEOTIDE SEQUENCE [LARGE SCALE GENOMIC DNA]</scope>
    <source>
        <strain evidence="22 23">DSM 101509</strain>
    </source>
</reference>
<dbReference type="GO" id="GO:0015648">
    <property type="term" value="F:lipid-linked peptidoglycan transporter activity"/>
    <property type="evidence" value="ECO:0007669"/>
    <property type="project" value="TreeGrafter"/>
</dbReference>
<dbReference type="OrthoDB" id="9768187at2"/>
<feature type="transmembrane region" description="Helical" evidence="21">
    <location>
        <begin position="350"/>
        <end position="371"/>
    </location>
</feature>
<dbReference type="NCBIfam" id="TIGR02614">
    <property type="entry name" value="ftsW"/>
    <property type="match status" value="1"/>
</dbReference>
<keyword evidence="23" id="KW-1185">Reference proteome</keyword>
<evidence type="ECO:0000256" key="8">
    <source>
        <dbReference type="ARBA" id="ARBA00022960"/>
    </source>
</evidence>
<proteinExistence type="inferred from homology"/>
<dbReference type="GO" id="GO:0008955">
    <property type="term" value="F:peptidoglycan glycosyltransferase activity"/>
    <property type="evidence" value="ECO:0007669"/>
    <property type="project" value="UniProtKB-EC"/>
</dbReference>
<keyword evidence="6" id="KW-0808">Transferase</keyword>
<keyword evidence="8" id="KW-0133">Cell shape</keyword>
<keyword evidence="13" id="KW-0961">Cell wall biogenesis/degradation</keyword>
<keyword evidence="11 21" id="KW-0472">Membrane</keyword>
<evidence type="ECO:0000256" key="18">
    <source>
        <dbReference type="ARBA" id="ARBA00041418"/>
    </source>
</evidence>
<name>A0A6N6N5H8_9BACT</name>
<evidence type="ECO:0000256" key="19">
    <source>
        <dbReference type="ARBA" id="ARBA00044770"/>
    </source>
</evidence>
<dbReference type="RefSeq" id="WP_151150358.1">
    <property type="nucleotide sequence ID" value="NZ_WAIE01000002.1"/>
</dbReference>
<dbReference type="GO" id="GO:0008360">
    <property type="term" value="P:regulation of cell shape"/>
    <property type="evidence" value="ECO:0007669"/>
    <property type="project" value="UniProtKB-KW"/>
</dbReference>
<comment type="subcellular location">
    <subcellularLocation>
        <location evidence="1">Cell membrane</location>
        <topology evidence="1">Multi-pass membrane protein</topology>
    </subcellularLocation>
</comment>
<keyword evidence="4" id="KW-0132">Cell division</keyword>
<accession>A0A6N6N5H8</accession>
<comment type="similarity">
    <text evidence="16">Belongs to the SEDS family. FtsW subfamily.</text>
</comment>
<evidence type="ECO:0000256" key="5">
    <source>
        <dbReference type="ARBA" id="ARBA00022676"/>
    </source>
</evidence>
<evidence type="ECO:0000256" key="13">
    <source>
        <dbReference type="ARBA" id="ARBA00023316"/>
    </source>
</evidence>
<evidence type="ECO:0000256" key="21">
    <source>
        <dbReference type="SAM" id="Phobius"/>
    </source>
</evidence>
<keyword evidence="7 21" id="KW-0812">Transmembrane</keyword>
<dbReference type="GO" id="GO:0071555">
    <property type="term" value="P:cell wall organization"/>
    <property type="evidence" value="ECO:0007669"/>
    <property type="project" value="UniProtKB-KW"/>
</dbReference>
<keyword evidence="3" id="KW-1003">Cell membrane</keyword>
<feature type="transmembrane region" description="Helical" evidence="21">
    <location>
        <begin position="56"/>
        <end position="75"/>
    </location>
</feature>
<keyword evidence="5" id="KW-0328">Glycosyltransferase</keyword>
<keyword evidence="10 21" id="KW-1133">Transmembrane helix</keyword>
<dbReference type="GO" id="GO:0032153">
    <property type="term" value="C:cell division site"/>
    <property type="evidence" value="ECO:0007669"/>
    <property type="project" value="TreeGrafter"/>
</dbReference>
<dbReference type="InterPro" id="IPR001182">
    <property type="entry name" value="FtsW/RodA"/>
</dbReference>
<feature type="transmembrane region" description="Helical" evidence="21">
    <location>
        <begin position="87"/>
        <end position="107"/>
    </location>
</feature>
<feature type="transmembrane region" description="Helical" evidence="21">
    <location>
        <begin position="284"/>
        <end position="304"/>
    </location>
</feature>
<evidence type="ECO:0000256" key="10">
    <source>
        <dbReference type="ARBA" id="ARBA00022989"/>
    </source>
</evidence>
<evidence type="ECO:0000256" key="15">
    <source>
        <dbReference type="ARBA" id="ARBA00033270"/>
    </source>
</evidence>
<organism evidence="22 23">
    <name type="scientific">Pseudodesulfovibrio senegalensis</name>
    <dbReference type="NCBI Taxonomy" id="1721087"/>
    <lineage>
        <taxon>Bacteria</taxon>
        <taxon>Pseudomonadati</taxon>
        <taxon>Thermodesulfobacteriota</taxon>
        <taxon>Desulfovibrionia</taxon>
        <taxon>Desulfovibrionales</taxon>
        <taxon>Desulfovibrionaceae</taxon>
    </lineage>
</organism>
<dbReference type="EC" id="2.4.99.28" evidence="19"/>
<dbReference type="InterPro" id="IPR013437">
    <property type="entry name" value="FtsW"/>
</dbReference>
<evidence type="ECO:0000256" key="20">
    <source>
        <dbReference type="ARBA" id="ARBA00049902"/>
    </source>
</evidence>
<comment type="pathway">
    <text evidence="2">Cell wall biogenesis; peptidoglycan biosynthesis.</text>
</comment>
<evidence type="ECO:0000256" key="9">
    <source>
        <dbReference type="ARBA" id="ARBA00022984"/>
    </source>
</evidence>
<keyword evidence="9" id="KW-0573">Peptidoglycan synthesis</keyword>
<evidence type="ECO:0000256" key="16">
    <source>
        <dbReference type="ARBA" id="ARBA00038053"/>
    </source>
</evidence>
<evidence type="ECO:0000256" key="6">
    <source>
        <dbReference type="ARBA" id="ARBA00022679"/>
    </source>
</evidence>
<keyword evidence="12" id="KW-0131">Cell cycle</keyword>
<evidence type="ECO:0000256" key="12">
    <source>
        <dbReference type="ARBA" id="ARBA00023306"/>
    </source>
</evidence>
<dbReference type="GO" id="GO:0005886">
    <property type="term" value="C:plasma membrane"/>
    <property type="evidence" value="ECO:0007669"/>
    <property type="project" value="UniProtKB-SubCell"/>
</dbReference>
<dbReference type="PANTHER" id="PTHR30474:SF2">
    <property type="entry name" value="PEPTIDOGLYCAN GLYCOSYLTRANSFERASE FTSW-RELATED"/>
    <property type="match status" value="1"/>
</dbReference>
<evidence type="ECO:0000313" key="22">
    <source>
        <dbReference type="EMBL" id="KAB1442136.1"/>
    </source>
</evidence>
<evidence type="ECO:0000256" key="11">
    <source>
        <dbReference type="ARBA" id="ARBA00023136"/>
    </source>
</evidence>
<evidence type="ECO:0000256" key="3">
    <source>
        <dbReference type="ARBA" id="ARBA00022475"/>
    </source>
</evidence>
<feature type="transmembrane region" description="Helical" evidence="21">
    <location>
        <begin position="153"/>
        <end position="171"/>
    </location>
</feature>
<feature type="transmembrane region" description="Helical" evidence="21">
    <location>
        <begin position="198"/>
        <end position="214"/>
    </location>
</feature>
<dbReference type="PANTHER" id="PTHR30474">
    <property type="entry name" value="CELL CYCLE PROTEIN"/>
    <property type="match status" value="1"/>
</dbReference>
<feature type="transmembrane region" description="Helical" evidence="21">
    <location>
        <begin position="177"/>
        <end position="193"/>
    </location>
</feature>